<evidence type="ECO:0000256" key="1">
    <source>
        <dbReference type="ARBA" id="ARBA00009580"/>
    </source>
</evidence>
<dbReference type="PANTHER" id="PTHR31126">
    <property type="entry name" value="TYROSINE-PROTEIN PHOSPHATASE"/>
    <property type="match status" value="1"/>
</dbReference>
<keyword evidence="2" id="KW-0378">Hydrolase</keyword>
<comment type="caution">
    <text evidence="2">The sequence shown here is derived from an EMBL/GenBank/DDBJ whole genome shotgun (WGS) entry which is preliminary data.</text>
</comment>
<proteinExistence type="inferred from homology"/>
<dbReference type="EC" id="3.1.3.48" evidence="2"/>
<dbReference type="PROSITE" id="PS00383">
    <property type="entry name" value="TYR_PHOSPHATASE_1"/>
    <property type="match status" value="1"/>
</dbReference>
<dbReference type="Proteomes" id="UP001551482">
    <property type="component" value="Unassembled WGS sequence"/>
</dbReference>
<dbReference type="InterPro" id="IPR029021">
    <property type="entry name" value="Prot-tyrosine_phosphatase-like"/>
</dbReference>
<comment type="similarity">
    <text evidence="1">Belongs to the protein-tyrosine phosphatase family.</text>
</comment>
<evidence type="ECO:0000313" key="2">
    <source>
        <dbReference type="EMBL" id="MEU8135127.1"/>
    </source>
</evidence>
<reference evidence="2 3" key="1">
    <citation type="submission" date="2024-06" db="EMBL/GenBank/DDBJ databases">
        <title>The Natural Products Discovery Center: Release of the First 8490 Sequenced Strains for Exploring Actinobacteria Biosynthetic Diversity.</title>
        <authorList>
            <person name="Kalkreuter E."/>
            <person name="Kautsar S.A."/>
            <person name="Yang D."/>
            <person name="Bader C.D."/>
            <person name="Teijaro C.N."/>
            <person name="Fluegel L."/>
            <person name="Davis C.M."/>
            <person name="Simpson J.R."/>
            <person name="Lauterbach L."/>
            <person name="Steele A.D."/>
            <person name="Gui C."/>
            <person name="Meng S."/>
            <person name="Li G."/>
            <person name="Viehrig K."/>
            <person name="Ye F."/>
            <person name="Su P."/>
            <person name="Kiefer A.F."/>
            <person name="Nichols A."/>
            <person name="Cepeda A.J."/>
            <person name="Yan W."/>
            <person name="Fan B."/>
            <person name="Jiang Y."/>
            <person name="Adhikari A."/>
            <person name="Zheng C.-J."/>
            <person name="Schuster L."/>
            <person name="Cowan T.M."/>
            <person name="Smanski M.J."/>
            <person name="Chevrette M.G."/>
            <person name="De Carvalho L.P.S."/>
            <person name="Shen B."/>
        </authorList>
    </citation>
    <scope>NUCLEOTIDE SEQUENCE [LARGE SCALE GENOMIC DNA]</scope>
    <source>
        <strain evidence="2 3">NPDC048946</strain>
    </source>
</reference>
<keyword evidence="3" id="KW-1185">Reference proteome</keyword>
<dbReference type="Gene3D" id="3.90.190.10">
    <property type="entry name" value="Protein tyrosine phosphatase superfamily"/>
    <property type="match status" value="1"/>
</dbReference>
<organism evidence="2 3">
    <name type="scientific">Streptodolium elevatio</name>
    <dbReference type="NCBI Taxonomy" id="3157996"/>
    <lineage>
        <taxon>Bacteria</taxon>
        <taxon>Bacillati</taxon>
        <taxon>Actinomycetota</taxon>
        <taxon>Actinomycetes</taxon>
        <taxon>Kitasatosporales</taxon>
        <taxon>Streptomycetaceae</taxon>
        <taxon>Streptodolium</taxon>
    </lineage>
</organism>
<protein>
    <submittedName>
        <fullName evidence="2">Tyrosine-protein phosphatase</fullName>
        <ecNumber evidence="2">3.1.3.48</ecNumber>
    </submittedName>
</protein>
<dbReference type="PANTHER" id="PTHR31126:SF1">
    <property type="entry name" value="TYROSINE SPECIFIC PROTEIN PHOSPHATASES DOMAIN-CONTAINING PROTEIN"/>
    <property type="match status" value="1"/>
</dbReference>
<gene>
    <name evidence="2" type="ORF">AB0C36_16615</name>
</gene>
<sequence>MTTTATAVPAATVGNLRDLGGVTLADGRQVAPGVLFRSGQFSHFDPTADPHVVALGLRTVVDLRTAEEREAEPDRVPGTAHLLVEDVLGDDPEVAPARLHALLADPGRAERELGGGRATEMFAATYRRMVLSARAREAYRALVLAVADARPVLFHCTAGKDRTGWGAALVLMALGADRGVVRDEFLAVNPAVRVGFAPFRDEFTAAGGDPGIADAIIEVHGAYLDAALDAMDTTWGGVDGYLREGLGVPDETVARMRAELAVPAWR</sequence>
<dbReference type="InterPro" id="IPR016130">
    <property type="entry name" value="Tyr_Pase_AS"/>
</dbReference>
<name>A0ABV3DIS1_9ACTN</name>
<accession>A0ABV3DIS1</accession>
<dbReference type="InterPro" id="IPR026893">
    <property type="entry name" value="Tyr/Ser_Pase_IphP-type"/>
</dbReference>
<dbReference type="RefSeq" id="WP_358354487.1">
    <property type="nucleotide sequence ID" value="NZ_JBEZFP010000037.1"/>
</dbReference>
<dbReference type="GO" id="GO:0004725">
    <property type="term" value="F:protein tyrosine phosphatase activity"/>
    <property type="evidence" value="ECO:0007669"/>
    <property type="project" value="UniProtKB-EC"/>
</dbReference>
<dbReference type="Pfam" id="PF13350">
    <property type="entry name" value="Y_phosphatase3"/>
    <property type="match status" value="1"/>
</dbReference>
<dbReference type="EMBL" id="JBEZFP010000037">
    <property type="protein sequence ID" value="MEU8135127.1"/>
    <property type="molecule type" value="Genomic_DNA"/>
</dbReference>
<dbReference type="SUPFAM" id="SSF52799">
    <property type="entry name" value="(Phosphotyrosine protein) phosphatases II"/>
    <property type="match status" value="1"/>
</dbReference>
<evidence type="ECO:0000313" key="3">
    <source>
        <dbReference type="Proteomes" id="UP001551482"/>
    </source>
</evidence>